<dbReference type="SUPFAM" id="SSF48576">
    <property type="entry name" value="Terpenoid synthases"/>
    <property type="match status" value="1"/>
</dbReference>
<proteinExistence type="predicted"/>
<dbReference type="Gene3D" id="1.10.600.10">
    <property type="entry name" value="Farnesyl Diphosphate Synthase"/>
    <property type="match status" value="1"/>
</dbReference>
<dbReference type="EMBL" id="LNIX01000011">
    <property type="protein sequence ID" value="OXA49007.1"/>
    <property type="molecule type" value="Genomic_DNA"/>
</dbReference>
<comment type="caution">
    <text evidence="1">The sequence shown here is derived from an EMBL/GenBank/DDBJ whole genome shotgun (WGS) entry which is preliminary data.</text>
</comment>
<protein>
    <recommendedName>
        <fullName evidence="3">Terpene synthase</fullName>
    </recommendedName>
</protein>
<dbReference type="OrthoDB" id="1731983at2759"/>
<evidence type="ECO:0000313" key="1">
    <source>
        <dbReference type="EMBL" id="OXA49007.1"/>
    </source>
</evidence>
<reference evidence="1 2" key="1">
    <citation type="submission" date="2015-12" db="EMBL/GenBank/DDBJ databases">
        <title>The genome of Folsomia candida.</title>
        <authorList>
            <person name="Faddeeva A."/>
            <person name="Derks M.F."/>
            <person name="Anvar Y."/>
            <person name="Smit S."/>
            <person name="Van Straalen N."/>
            <person name="Roelofs D."/>
        </authorList>
    </citation>
    <scope>NUCLEOTIDE SEQUENCE [LARGE SCALE GENOMIC DNA]</scope>
    <source>
        <strain evidence="1 2">VU population</strain>
        <tissue evidence="1">Whole body</tissue>
    </source>
</reference>
<evidence type="ECO:0008006" key="3">
    <source>
        <dbReference type="Google" id="ProtNLM"/>
    </source>
</evidence>
<organism evidence="1 2">
    <name type="scientific">Folsomia candida</name>
    <name type="common">Springtail</name>
    <dbReference type="NCBI Taxonomy" id="158441"/>
    <lineage>
        <taxon>Eukaryota</taxon>
        <taxon>Metazoa</taxon>
        <taxon>Ecdysozoa</taxon>
        <taxon>Arthropoda</taxon>
        <taxon>Hexapoda</taxon>
        <taxon>Collembola</taxon>
        <taxon>Entomobryomorpha</taxon>
        <taxon>Isotomoidea</taxon>
        <taxon>Isotomidae</taxon>
        <taxon>Proisotominae</taxon>
        <taxon>Folsomia</taxon>
    </lineage>
</organism>
<dbReference type="AlphaFoldDB" id="A0A226DWA8"/>
<evidence type="ECO:0000313" key="2">
    <source>
        <dbReference type="Proteomes" id="UP000198287"/>
    </source>
</evidence>
<sequence length="380" mass="43877">MEESKNNETLNLDLKVVDVHTKLRFASINENLPSMVKDAFKGISELSINLNFFIPRVHRTGNDAVEDELFQDLYKDRIESFKDSYSVALQPEFLEEAAQHALSYARWTLPSVPPQNEIMSIILQLLFPGIIWDFIVDNQRGFKKETDCGSSGESFKAFLDFYPSADKKRDDGNKENDQSGKMAAVQLMLENPLYAVIVKEFINIFDEFRDKDRTVMDQEVKRLAEAFLWEKSEQKKGNIALAIYPEVMFTLEELQLDDSVRESVYFKRWMQIAGEIGGMINDILGVQKDVKNGDATDIVMMRILGGESIVRVLQSEIKRFNANVSDYLAMRTALLNRFPKMDNLPHYIELVDSWLYGTIQVFQYSKLYDEVEVSFYPKIQ</sequence>
<name>A0A226DWA8_FOLCA</name>
<dbReference type="InterPro" id="IPR008949">
    <property type="entry name" value="Isoprenoid_synthase_dom_sf"/>
</dbReference>
<accession>A0A226DWA8</accession>
<gene>
    <name evidence="1" type="ORF">Fcan01_16560</name>
</gene>
<keyword evidence="2" id="KW-1185">Reference proteome</keyword>
<dbReference type="Proteomes" id="UP000198287">
    <property type="component" value="Unassembled WGS sequence"/>
</dbReference>